<feature type="compositionally biased region" description="Low complexity" evidence="7">
    <location>
        <begin position="329"/>
        <end position="348"/>
    </location>
</feature>
<feature type="compositionally biased region" description="Basic and acidic residues" evidence="7">
    <location>
        <begin position="1"/>
        <end position="12"/>
    </location>
</feature>
<evidence type="ECO:0000256" key="5">
    <source>
        <dbReference type="ARBA" id="ARBA00022840"/>
    </source>
</evidence>
<feature type="domain" description="Protein kinase" evidence="8">
    <location>
        <begin position="33"/>
        <end position="282"/>
    </location>
</feature>
<protein>
    <recommendedName>
        <fullName evidence="8">Protein kinase domain-containing protein</fullName>
    </recommendedName>
</protein>
<dbReference type="PROSITE" id="PS00108">
    <property type="entry name" value="PROTEIN_KINASE_ST"/>
    <property type="match status" value="1"/>
</dbReference>
<dbReference type="Pfam" id="PF00069">
    <property type="entry name" value="Pkinase"/>
    <property type="match status" value="1"/>
</dbReference>
<evidence type="ECO:0000313" key="9">
    <source>
        <dbReference type="EMBL" id="GII21544.1"/>
    </source>
</evidence>
<dbReference type="PANTHER" id="PTHR43289">
    <property type="entry name" value="MITOGEN-ACTIVATED PROTEIN KINASE KINASE KINASE 20-RELATED"/>
    <property type="match status" value="1"/>
</dbReference>
<proteinExistence type="predicted"/>
<keyword evidence="10" id="KW-1185">Reference proteome</keyword>
<dbReference type="RefSeq" id="WP_168117570.1">
    <property type="nucleotide sequence ID" value="NZ_BOON01000008.1"/>
</dbReference>
<feature type="region of interest" description="Disordered" evidence="7">
    <location>
        <begin position="324"/>
        <end position="354"/>
    </location>
</feature>
<dbReference type="SUPFAM" id="SSF56112">
    <property type="entry name" value="Protein kinase-like (PK-like)"/>
    <property type="match status" value="1"/>
</dbReference>
<dbReference type="CDD" id="cd14014">
    <property type="entry name" value="STKc_PknB_like"/>
    <property type="match status" value="1"/>
</dbReference>
<feature type="compositionally biased region" description="Pro residues" evidence="7">
    <location>
        <begin position="280"/>
        <end position="294"/>
    </location>
</feature>
<evidence type="ECO:0000256" key="1">
    <source>
        <dbReference type="ARBA" id="ARBA00022679"/>
    </source>
</evidence>
<dbReference type="InterPro" id="IPR000719">
    <property type="entry name" value="Prot_kinase_dom"/>
</dbReference>
<dbReference type="InterPro" id="IPR029050">
    <property type="entry name" value="Immunoprotect_excell_Ig-like"/>
</dbReference>
<keyword evidence="2" id="KW-0732">Signal</keyword>
<organism evidence="9 10">
    <name type="scientific">Planosporangium mesophilum</name>
    <dbReference type="NCBI Taxonomy" id="689768"/>
    <lineage>
        <taxon>Bacteria</taxon>
        <taxon>Bacillati</taxon>
        <taxon>Actinomycetota</taxon>
        <taxon>Actinomycetes</taxon>
        <taxon>Micromonosporales</taxon>
        <taxon>Micromonosporaceae</taxon>
        <taxon>Planosporangium</taxon>
    </lineage>
</organism>
<dbReference type="AlphaFoldDB" id="A0A8J3WZR4"/>
<dbReference type="Gene3D" id="3.30.200.20">
    <property type="entry name" value="Phosphorylase Kinase, domain 1"/>
    <property type="match status" value="1"/>
</dbReference>
<feature type="binding site" evidence="6">
    <location>
        <position position="61"/>
    </location>
    <ligand>
        <name>ATP</name>
        <dbReference type="ChEBI" id="CHEBI:30616"/>
    </ligand>
</feature>
<dbReference type="Proteomes" id="UP000599074">
    <property type="component" value="Unassembled WGS sequence"/>
</dbReference>
<keyword evidence="3 6" id="KW-0547">Nucleotide-binding</keyword>
<gene>
    <name evidence="9" type="ORF">Pme01_11410</name>
</gene>
<dbReference type="SMART" id="SM00220">
    <property type="entry name" value="S_TKc"/>
    <property type="match status" value="1"/>
</dbReference>
<dbReference type="InterPro" id="IPR011009">
    <property type="entry name" value="Kinase-like_dom_sf"/>
</dbReference>
<dbReference type="InterPro" id="IPR008271">
    <property type="entry name" value="Ser/Thr_kinase_AS"/>
</dbReference>
<evidence type="ECO:0000256" key="7">
    <source>
        <dbReference type="SAM" id="MobiDB-lite"/>
    </source>
</evidence>
<dbReference type="PROSITE" id="PS50011">
    <property type="entry name" value="PROTEIN_KINASE_DOM"/>
    <property type="match status" value="1"/>
</dbReference>
<keyword evidence="5 6" id="KW-0067">ATP-binding</keyword>
<sequence length="481" mass="50200">MRVRTRITERGADQSSWGPGDLRPGDPRRVGSYRVVRRLGAGGMGTVFLALDRQRRPVALKLLREHLRDDPVLRERFAGEIAAAARVAGPGTARVLDADPDARTPFLVTEYVEGMSLRDRVDGGGPLGASDAHAVAVGVAAALAAIHAAGVVHRDLKPRNVMLSPVGVKVIDFGVAGAIVPMANPGSRFGTPGWLAPEQMAGHPGGPAADVYAWGLLVAWAATGRHPVPPHRRTGAPDLSGLPPHLLPAVQAALRPAPAARPGARDLVVGLCGPGAPAHAPTPPPGVPATPPALPRRRRWRPVPVVLVTTLLAAGWLVAKRPDRATGTADPASRPAAAAPLPGATPVAKPATSTAKDGKLTFTVTGVHCGDTTLGDWPVRKQAKGRFCLVDLTVTNTGGQHAGRVFMGSQRLVDSAGTEYSGDEWAWVYSQASRPFTAPVDPGRTVEGALVFDTPADARATRLIVRDSPLSRGTSLPLPSR</sequence>
<comment type="caution">
    <text evidence="9">The sequence shown here is derived from an EMBL/GenBank/DDBJ whole genome shotgun (WGS) entry which is preliminary data.</text>
</comment>
<keyword evidence="4" id="KW-0418">Kinase</keyword>
<evidence type="ECO:0000313" key="10">
    <source>
        <dbReference type="Proteomes" id="UP000599074"/>
    </source>
</evidence>
<evidence type="ECO:0000256" key="2">
    <source>
        <dbReference type="ARBA" id="ARBA00022729"/>
    </source>
</evidence>
<accession>A0A8J3WZR4</accession>
<evidence type="ECO:0000256" key="6">
    <source>
        <dbReference type="PROSITE-ProRule" id="PRU10141"/>
    </source>
</evidence>
<dbReference type="Gene3D" id="2.60.40.1240">
    <property type="match status" value="1"/>
</dbReference>
<dbReference type="EMBL" id="BOON01000008">
    <property type="protein sequence ID" value="GII21544.1"/>
    <property type="molecule type" value="Genomic_DNA"/>
</dbReference>
<reference evidence="9" key="1">
    <citation type="submission" date="2021-01" db="EMBL/GenBank/DDBJ databases">
        <title>Whole genome shotgun sequence of Planosporangium mesophilum NBRC 109066.</title>
        <authorList>
            <person name="Komaki H."/>
            <person name="Tamura T."/>
        </authorList>
    </citation>
    <scope>NUCLEOTIDE SEQUENCE</scope>
    <source>
        <strain evidence="9">NBRC 109066</strain>
    </source>
</reference>
<dbReference type="Gene3D" id="1.10.510.10">
    <property type="entry name" value="Transferase(Phosphotransferase) domain 1"/>
    <property type="match status" value="1"/>
</dbReference>
<dbReference type="Pfam" id="PF11611">
    <property type="entry name" value="DUF4352"/>
    <property type="match status" value="1"/>
</dbReference>
<evidence type="ECO:0000259" key="8">
    <source>
        <dbReference type="PROSITE" id="PS50011"/>
    </source>
</evidence>
<feature type="region of interest" description="Disordered" evidence="7">
    <location>
        <begin position="1"/>
        <end position="29"/>
    </location>
</feature>
<keyword evidence="1" id="KW-0808">Transferase</keyword>
<dbReference type="GO" id="GO:0005524">
    <property type="term" value="F:ATP binding"/>
    <property type="evidence" value="ECO:0007669"/>
    <property type="project" value="UniProtKB-UniRule"/>
</dbReference>
<dbReference type="InterPro" id="IPR017441">
    <property type="entry name" value="Protein_kinase_ATP_BS"/>
</dbReference>
<feature type="region of interest" description="Disordered" evidence="7">
    <location>
        <begin position="275"/>
        <end position="296"/>
    </location>
</feature>
<dbReference type="GO" id="GO:0004674">
    <property type="term" value="F:protein serine/threonine kinase activity"/>
    <property type="evidence" value="ECO:0007669"/>
    <property type="project" value="TreeGrafter"/>
</dbReference>
<name>A0A8J3WZR4_9ACTN</name>
<evidence type="ECO:0000256" key="3">
    <source>
        <dbReference type="ARBA" id="ARBA00022741"/>
    </source>
</evidence>
<dbReference type="PANTHER" id="PTHR43289:SF34">
    <property type="entry name" value="SERINE_THREONINE-PROTEIN KINASE YBDM-RELATED"/>
    <property type="match status" value="1"/>
</dbReference>
<dbReference type="InterPro" id="IPR029051">
    <property type="entry name" value="DUF4352"/>
</dbReference>
<dbReference type="PROSITE" id="PS00107">
    <property type="entry name" value="PROTEIN_KINASE_ATP"/>
    <property type="match status" value="1"/>
</dbReference>
<evidence type="ECO:0000256" key="4">
    <source>
        <dbReference type="ARBA" id="ARBA00022777"/>
    </source>
</evidence>